<protein>
    <submittedName>
        <fullName evidence="2">HNH endonuclease</fullName>
    </submittedName>
</protein>
<organism evidence="2 3">
    <name type="scientific">Lacihabitans soyangensis</name>
    <dbReference type="NCBI Taxonomy" id="869394"/>
    <lineage>
        <taxon>Bacteria</taxon>
        <taxon>Pseudomonadati</taxon>
        <taxon>Bacteroidota</taxon>
        <taxon>Cytophagia</taxon>
        <taxon>Cytophagales</taxon>
        <taxon>Leadbetterellaceae</taxon>
        <taxon>Lacihabitans</taxon>
    </lineage>
</organism>
<keyword evidence="2" id="KW-0255">Endonuclease</keyword>
<sequence length="273" mass="32504">MSYNPWNKIAWNDEMLEVLRKNWDSKTNAELAAMLGLRLTSVRTKLYELGLKRMEMEYWTEEQVKYLKDNYLKMGDTELAEYFNNTWKKEKGWTKKHIEKKRRYLKLKRSADAKAVVHHRNKASGRLAVANRKRWEKTGVMPDGTIRYWRLRTGHEFPFVKVDGVWKHWNRVTWEAEYGPIPAGYNVVFRNGDARDLRLENLEVLTDEELSKRNAEGGSVVLSDNYVLGIMRLPDELKEAIKGMPELIELKRNLLKTKRIIRDERERDHDERH</sequence>
<name>A0AAE3H2R0_9BACT</name>
<keyword evidence="2" id="KW-0378">Hydrolase</keyword>
<gene>
    <name evidence="2" type="ORF">EGI31_12770</name>
</gene>
<keyword evidence="2" id="KW-0540">Nuclease</keyword>
<accession>A0AAE3H2R0</accession>
<dbReference type="EMBL" id="RJUF01000041">
    <property type="protein sequence ID" value="MCP9763828.1"/>
    <property type="molecule type" value="Genomic_DNA"/>
</dbReference>
<dbReference type="SUPFAM" id="SSF54060">
    <property type="entry name" value="His-Me finger endonucleases"/>
    <property type="match status" value="1"/>
</dbReference>
<keyword evidence="3" id="KW-1185">Reference proteome</keyword>
<dbReference type="AlphaFoldDB" id="A0AAE3H2R0"/>
<reference evidence="2 3" key="1">
    <citation type="submission" date="2018-11" db="EMBL/GenBank/DDBJ databases">
        <title>Novel bacteria species description.</title>
        <authorList>
            <person name="Han J.-H."/>
        </authorList>
    </citation>
    <scope>NUCLEOTIDE SEQUENCE [LARGE SCALE GENOMIC DNA]</scope>
    <source>
        <strain evidence="2 3">KCTC23259</strain>
    </source>
</reference>
<dbReference type="Gene3D" id="3.90.75.20">
    <property type="match status" value="1"/>
</dbReference>
<evidence type="ECO:0000259" key="1">
    <source>
        <dbReference type="Pfam" id="PF13392"/>
    </source>
</evidence>
<comment type="caution">
    <text evidence="2">The sequence shown here is derived from an EMBL/GenBank/DDBJ whole genome shotgun (WGS) entry which is preliminary data.</text>
</comment>
<dbReference type="GO" id="GO:0004519">
    <property type="term" value="F:endonuclease activity"/>
    <property type="evidence" value="ECO:0007669"/>
    <property type="project" value="UniProtKB-KW"/>
</dbReference>
<evidence type="ECO:0000313" key="3">
    <source>
        <dbReference type="Proteomes" id="UP001204144"/>
    </source>
</evidence>
<dbReference type="Proteomes" id="UP001204144">
    <property type="component" value="Unassembled WGS sequence"/>
</dbReference>
<feature type="domain" description="HNH nuclease" evidence="1">
    <location>
        <begin position="171"/>
        <end position="211"/>
    </location>
</feature>
<evidence type="ECO:0000313" key="2">
    <source>
        <dbReference type="EMBL" id="MCP9763828.1"/>
    </source>
</evidence>
<dbReference type="RefSeq" id="WP_255037594.1">
    <property type="nucleotide sequence ID" value="NZ_RJUF01000041.1"/>
</dbReference>
<dbReference type="Pfam" id="PF13392">
    <property type="entry name" value="HNH_3"/>
    <property type="match status" value="1"/>
</dbReference>
<dbReference type="InterPro" id="IPR044925">
    <property type="entry name" value="His-Me_finger_sf"/>
</dbReference>
<dbReference type="InterPro" id="IPR003615">
    <property type="entry name" value="HNH_nuc"/>
</dbReference>
<proteinExistence type="predicted"/>